<dbReference type="SUPFAM" id="SSF53187">
    <property type="entry name" value="Zn-dependent exopeptidases"/>
    <property type="match status" value="1"/>
</dbReference>
<dbReference type="STRING" id="684065.SAMN05421738_112134"/>
<dbReference type="InterPro" id="IPR007484">
    <property type="entry name" value="Peptidase_M28"/>
</dbReference>
<proteinExistence type="predicted"/>
<sequence length="302" mass="34000">MKKITLVLISFFAFNQANAQYSKENQKQYVQDLSTDQMQGRKFASAENKFAAEYIAHKFKMNNLKPCVGDSFLIEFEHKGQTGQNVCGIKEGKSKDIYAFGAHYDHVGVDDKGDDKIYNGADDNASGTSAVMALSDYFKDLNPDQTVMFMAFDAEEIGLVGSKKLVENTDFKTYLPDMKLMLNLEMIGTVSAFGEGKVYMTGSDRSDLMKLMNQNASGKFHVESDPYLKQQLFFRSDNVNFVNNGVVSHALSSVNMENQTHYHKKNDDMTVINVDNLSEITQGIGKSVYQMMQKKEIPQYSK</sequence>
<dbReference type="RefSeq" id="WP_092908988.1">
    <property type="nucleotide sequence ID" value="NZ_FOUZ01000012.1"/>
</dbReference>
<feature type="domain" description="Peptidase M28" evidence="2">
    <location>
        <begin position="85"/>
        <end position="284"/>
    </location>
</feature>
<organism evidence="3 4">
    <name type="scientific">Algoriella xinjiangensis</name>
    <dbReference type="NCBI Taxonomy" id="684065"/>
    <lineage>
        <taxon>Bacteria</taxon>
        <taxon>Pseudomonadati</taxon>
        <taxon>Bacteroidota</taxon>
        <taxon>Flavobacteriia</taxon>
        <taxon>Flavobacteriales</taxon>
        <taxon>Weeksellaceae</taxon>
        <taxon>Algoriella</taxon>
    </lineage>
</organism>
<evidence type="ECO:0000259" key="2">
    <source>
        <dbReference type="Pfam" id="PF04389"/>
    </source>
</evidence>
<feature type="chain" id="PRO_5011705136" evidence="1">
    <location>
        <begin position="20"/>
        <end position="302"/>
    </location>
</feature>
<protein>
    <submittedName>
        <fullName evidence="3">Peptidase family M28</fullName>
    </submittedName>
</protein>
<dbReference type="Proteomes" id="UP000199149">
    <property type="component" value="Unassembled WGS sequence"/>
</dbReference>
<dbReference type="PANTHER" id="PTHR12147:SF26">
    <property type="entry name" value="PEPTIDASE M28 DOMAIN-CONTAINING PROTEIN"/>
    <property type="match status" value="1"/>
</dbReference>
<accession>A0A1I4Z7P9</accession>
<name>A0A1I4Z7P9_9FLAO</name>
<dbReference type="EMBL" id="FOUZ01000012">
    <property type="protein sequence ID" value="SFN45910.1"/>
    <property type="molecule type" value="Genomic_DNA"/>
</dbReference>
<dbReference type="InterPro" id="IPR045175">
    <property type="entry name" value="M28_fam"/>
</dbReference>
<dbReference type="PANTHER" id="PTHR12147">
    <property type="entry name" value="METALLOPEPTIDASE M28 FAMILY MEMBER"/>
    <property type="match status" value="1"/>
</dbReference>
<dbReference type="OrthoDB" id="9764939at2"/>
<keyword evidence="1" id="KW-0732">Signal</keyword>
<evidence type="ECO:0000313" key="3">
    <source>
        <dbReference type="EMBL" id="SFN45910.1"/>
    </source>
</evidence>
<dbReference type="GO" id="GO:0008235">
    <property type="term" value="F:metalloexopeptidase activity"/>
    <property type="evidence" value="ECO:0007669"/>
    <property type="project" value="InterPro"/>
</dbReference>
<feature type="signal peptide" evidence="1">
    <location>
        <begin position="1"/>
        <end position="19"/>
    </location>
</feature>
<dbReference type="AlphaFoldDB" id="A0A1I4Z7P9"/>
<evidence type="ECO:0000256" key="1">
    <source>
        <dbReference type="SAM" id="SignalP"/>
    </source>
</evidence>
<dbReference type="GO" id="GO:0006508">
    <property type="term" value="P:proteolysis"/>
    <property type="evidence" value="ECO:0007669"/>
    <property type="project" value="InterPro"/>
</dbReference>
<keyword evidence="4" id="KW-1185">Reference proteome</keyword>
<dbReference type="Gene3D" id="3.40.630.10">
    <property type="entry name" value="Zn peptidases"/>
    <property type="match status" value="1"/>
</dbReference>
<reference evidence="4" key="1">
    <citation type="submission" date="2016-10" db="EMBL/GenBank/DDBJ databases">
        <authorList>
            <person name="Varghese N."/>
            <person name="Submissions S."/>
        </authorList>
    </citation>
    <scope>NUCLEOTIDE SEQUENCE [LARGE SCALE GENOMIC DNA]</scope>
    <source>
        <strain evidence="4">XJ109</strain>
    </source>
</reference>
<evidence type="ECO:0000313" key="4">
    <source>
        <dbReference type="Proteomes" id="UP000199149"/>
    </source>
</evidence>
<dbReference type="Pfam" id="PF04389">
    <property type="entry name" value="Peptidase_M28"/>
    <property type="match status" value="1"/>
</dbReference>
<gene>
    <name evidence="3" type="ORF">SAMN05421738_112134</name>
</gene>